<dbReference type="GO" id="GO:0005576">
    <property type="term" value="C:extracellular region"/>
    <property type="evidence" value="ECO:0007669"/>
    <property type="project" value="InterPro"/>
</dbReference>
<dbReference type="Pfam" id="PF00188">
    <property type="entry name" value="CAP"/>
    <property type="match status" value="1"/>
</dbReference>
<dbReference type="SMART" id="SM00198">
    <property type="entry name" value="SCP"/>
    <property type="match status" value="1"/>
</dbReference>
<dbReference type="InterPro" id="IPR018244">
    <property type="entry name" value="Allrgn_V5/Tpx1_CS"/>
</dbReference>
<feature type="signal peptide" evidence="1">
    <location>
        <begin position="1"/>
        <end position="16"/>
    </location>
</feature>
<dbReference type="InterPro" id="IPR014044">
    <property type="entry name" value="CAP_dom"/>
</dbReference>
<dbReference type="PANTHER" id="PTHR10334">
    <property type="entry name" value="CYSTEINE-RICH SECRETORY PROTEIN-RELATED"/>
    <property type="match status" value="1"/>
</dbReference>
<dbReference type="PROSITE" id="PS01009">
    <property type="entry name" value="CRISP_1"/>
    <property type="match status" value="1"/>
</dbReference>
<dbReference type="PROSITE" id="PS01010">
    <property type="entry name" value="CRISP_2"/>
    <property type="match status" value="1"/>
</dbReference>
<sequence length="199" mass="22745">MERLIGILLLASYVMSQVPTTDERRAILQYHNRIRQRVQPSASNMKLMGYSLTMEKLAMQWADQCRWEHPDPDYYPQYRGIGQNLALQSGPKQSFTKMAESWYNEVVNYTYSSNDCSYVCGHYTQMVWASTTVLGCAMQRCDSLEPGWTPPVYLMVCQYAPGGNYVGEKPYTSGRSCSECPAGYSCSQNQCVRLLYKPK</sequence>
<dbReference type="Gene3D" id="3.40.33.10">
    <property type="entry name" value="CAP"/>
    <property type="match status" value="1"/>
</dbReference>
<reference evidence="3" key="1">
    <citation type="submission" date="2019-11" db="UniProtKB">
        <authorList>
            <consortium name="WormBaseParasite"/>
        </authorList>
    </citation>
    <scope>IDENTIFICATION</scope>
</reference>
<evidence type="ECO:0000313" key="3">
    <source>
        <dbReference type="WBParaSite" id="MCU_006136-RA"/>
    </source>
</evidence>
<feature type="domain" description="SCP" evidence="2">
    <location>
        <begin position="22"/>
        <end position="167"/>
    </location>
</feature>
<dbReference type="PRINTS" id="PR00837">
    <property type="entry name" value="V5TPXLIKE"/>
</dbReference>
<dbReference type="AlphaFoldDB" id="A0A5K3F7S9"/>
<proteinExistence type="predicted"/>
<dbReference type="InterPro" id="IPR035940">
    <property type="entry name" value="CAP_sf"/>
</dbReference>
<dbReference type="SUPFAM" id="SSF55797">
    <property type="entry name" value="PR-1-like"/>
    <property type="match status" value="1"/>
</dbReference>
<organism evidence="3">
    <name type="scientific">Mesocestoides corti</name>
    <name type="common">Flatworm</name>
    <dbReference type="NCBI Taxonomy" id="53468"/>
    <lineage>
        <taxon>Eukaryota</taxon>
        <taxon>Metazoa</taxon>
        <taxon>Spiralia</taxon>
        <taxon>Lophotrochozoa</taxon>
        <taxon>Platyhelminthes</taxon>
        <taxon>Cestoda</taxon>
        <taxon>Eucestoda</taxon>
        <taxon>Cyclophyllidea</taxon>
        <taxon>Mesocestoididae</taxon>
        <taxon>Mesocestoides</taxon>
    </lineage>
</organism>
<accession>A0A5K3F7S9</accession>
<evidence type="ECO:0000259" key="2">
    <source>
        <dbReference type="SMART" id="SM00198"/>
    </source>
</evidence>
<evidence type="ECO:0000256" key="1">
    <source>
        <dbReference type="SAM" id="SignalP"/>
    </source>
</evidence>
<protein>
    <submittedName>
        <fullName evidence="3">SCP domain-containing protein</fullName>
    </submittedName>
</protein>
<name>A0A5K3F7S9_MESCO</name>
<feature type="chain" id="PRO_5024434945" evidence="1">
    <location>
        <begin position="17"/>
        <end position="199"/>
    </location>
</feature>
<dbReference type="WBParaSite" id="MCU_006136-RA">
    <property type="protein sequence ID" value="MCU_006136-RA"/>
    <property type="gene ID" value="MCU_006136"/>
</dbReference>
<keyword evidence="1" id="KW-0732">Signal</keyword>
<dbReference type="CDD" id="cd05380">
    <property type="entry name" value="CAP_euk"/>
    <property type="match status" value="1"/>
</dbReference>
<dbReference type="InterPro" id="IPR001283">
    <property type="entry name" value="CRISP-related"/>
</dbReference>